<evidence type="ECO:0000313" key="12">
    <source>
        <dbReference type="Proteomes" id="UP000628017"/>
    </source>
</evidence>
<evidence type="ECO:0000256" key="2">
    <source>
        <dbReference type="ARBA" id="ARBA00004613"/>
    </source>
</evidence>
<evidence type="ECO:0000256" key="1">
    <source>
        <dbReference type="ARBA" id="ARBA00003145"/>
    </source>
</evidence>
<dbReference type="GO" id="GO:0009395">
    <property type="term" value="P:phospholipid catabolic process"/>
    <property type="evidence" value="ECO:0007669"/>
    <property type="project" value="TreeGrafter"/>
</dbReference>
<evidence type="ECO:0000256" key="3">
    <source>
        <dbReference type="ARBA" id="ARBA00018392"/>
    </source>
</evidence>
<keyword evidence="6" id="KW-0378">Hydrolase</keyword>
<keyword evidence="4" id="KW-0964">Secreted</keyword>
<dbReference type="Pfam" id="PF13091">
    <property type="entry name" value="PLDc_2"/>
    <property type="match status" value="1"/>
</dbReference>
<feature type="domain" description="PLD phosphodiesterase" evidence="10">
    <location>
        <begin position="400"/>
        <end position="427"/>
    </location>
</feature>
<organism evidence="11 12">
    <name type="scientific">Neptunicoccus cionae</name>
    <dbReference type="NCBI Taxonomy" id="2035344"/>
    <lineage>
        <taxon>Bacteria</taxon>
        <taxon>Pseudomonadati</taxon>
        <taxon>Pseudomonadota</taxon>
        <taxon>Alphaproteobacteria</taxon>
        <taxon>Rhodobacterales</taxon>
        <taxon>Paracoccaceae</taxon>
        <taxon>Neptunicoccus</taxon>
    </lineage>
</organism>
<feature type="domain" description="PLD phosphodiesterase" evidence="10">
    <location>
        <begin position="185"/>
        <end position="212"/>
    </location>
</feature>
<name>A0A916QR99_9RHOB</name>
<evidence type="ECO:0000256" key="8">
    <source>
        <dbReference type="ARBA" id="ARBA00029594"/>
    </source>
</evidence>
<comment type="function">
    <text evidence="1">Could be a virulence factor.</text>
</comment>
<dbReference type="PROSITE" id="PS50035">
    <property type="entry name" value="PLD"/>
    <property type="match status" value="2"/>
</dbReference>
<keyword evidence="5" id="KW-0677">Repeat</keyword>
<dbReference type="InterPro" id="IPR001736">
    <property type="entry name" value="PLipase_D/transphosphatidylase"/>
</dbReference>
<evidence type="ECO:0000313" key="11">
    <source>
        <dbReference type="EMBL" id="GGA07153.1"/>
    </source>
</evidence>
<dbReference type="GO" id="GO:0004630">
    <property type="term" value="F:phospholipase D activity"/>
    <property type="evidence" value="ECO:0007669"/>
    <property type="project" value="TreeGrafter"/>
</dbReference>
<evidence type="ECO:0000256" key="4">
    <source>
        <dbReference type="ARBA" id="ARBA00022525"/>
    </source>
</evidence>
<keyword evidence="12" id="KW-1185">Reference proteome</keyword>
<dbReference type="CDD" id="cd09143">
    <property type="entry name" value="PLDc_vPLD1_2_like_bac_2"/>
    <property type="match status" value="1"/>
</dbReference>
<dbReference type="Proteomes" id="UP000628017">
    <property type="component" value="Unassembled WGS sequence"/>
</dbReference>
<sequence>MAQSAVALAEGPLRGVSRVDDWVHDAIDNGSAAMPSDTDPKPNPTAHDAPTALPEGALFTDDTTWQVARADKFALIVDAADYFRVLRKVFIGAKKELLLIGWDFDFELEMLPGEGDEDGLAPDGLPNQLGSFIEAIVARSPDLNVYMLKWNGAVLAAPGRLAPAIALSMFGSDRIHFALDGHHPFGACHHQKIVVADDALAFCGGIDATEKRWDTSEHLPDDPRRICKDGAPSGPWHDATSALSGPAAAALAELSRRRWHRANGEALTPPRDTPPTSWPDGLDVDATNIDVAVSRTEPPFDEKPLINEIEQLYLDGIKAARQVIYIESQYFAAESICAALEERLHEEGGPEIVVINPVEAESQLEDNAMHVLRQRMVERLEAADHQNRFRIYFPVTKAGEPIYVHAKIMVVDDILLKIGSSNINDRSMGFDTECDVAIAEPAEVIENSRIRLISEHLDVTPNEFADAFASERRFIPTIERLNRQEGRGLRKVTRDSASAIGEVLADTRLLDPRYHPGEETNAGRGLRPRHLAILAGGVALSWLAWRKWGK</sequence>
<gene>
    <name evidence="11" type="ORF">GCM10011498_03770</name>
</gene>
<accession>A0A916QR99</accession>
<reference evidence="11" key="2">
    <citation type="submission" date="2020-09" db="EMBL/GenBank/DDBJ databases">
        <authorList>
            <person name="Sun Q."/>
            <person name="Zhou Y."/>
        </authorList>
    </citation>
    <scope>NUCLEOTIDE SEQUENCE</scope>
    <source>
        <strain evidence="11">CGMCC 1.15880</strain>
    </source>
</reference>
<dbReference type="CDD" id="cd09140">
    <property type="entry name" value="PLDc_vPLD1_2_like_bac_1"/>
    <property type="match status" value="1"/>
</dbReference>
<evidence type="ECO:0000259" key="10">
    <source>
        <dbReference type="PROSITE" id="PS50035"/>
    </source>
</evidence>
<proteinExistence type="predicted"/>
<dbReference type="GO" id="GO:0005886">
    <property type="term" value="C:plasma membrane"/>
    <property type="evidence" value="ECO:0007669"/>
    <property type="project" value="TreeGrafter"/>
</dbReference>
<dbReference type="InterPro" id="IPR015679">
    <property type="entry name" value="PLipase_D_fam"/>
</dbReference>
<keyword evidence="7" id="KW-0443">Lipid metabolism</keyword>
<dbReference type="PANTHER" id="PTHR18896">
    <property type="entry name" value="PHOSPHOLIPASE D"/>
    <property type="match status" value="1"/>
</dbReference>
<comment type="caution">
    <text evidence="11">The sequence shown here is derived from an EMBL/GenBank/DDBJ whole genome shotgun (WGS) entry which is preliminary data.</text>
</comment>
<dbReference type="SUPFAM" id="SSF56024">
    <property type="entry name" value="Phospholipase D/nuclease"/>
    <property type="match status" value="2"/>
</dbReference>
<dbReference type="SMART" id="SM00155">
    <property type="entry name" value="PLDc"/>
    <property type="match status" value="2"/>
</dbReference>
<dbReference type="AlphaFoldDB" id="A0A916QR99"/>
<dbReference type="GO" id="GO:0005576">
    <property type="term" value="C:extracellular region"/>
    <property type="evidence" value="ECO:0007669"/>
    <property type="project" value="UniProtKB-SubCell"/>
</dbReference>
<reference evidence="11" key="1">
    <citation type="journal article" date="2014" name="Int. J. Syst. Evol. Microbiol.">
        <title>Complete genome sequence of Corynebacterium casei LMG S-19264T (=DSM 44701T), isolated from a smear-ripened cheese.</title>
        <authorList>
            <consortium name="US DOE Joint Genome Institute (JGI-PGF)"/>
            <person name="Walter F."/>
            <person name="Albersmeier A."/>
            <person name="Kalinowski J."/>
            <person name="Ruckert C."/>
        </authorList>
    </citation>
    <scope>NUCLEOTIDE SEQUENCE</scope>
    <source>
        <strain evidence="11">CGMCC 1.15880</strain>
    </source>
</reference>
<dbReference type="InterPro" id="IPR025202">
    <property type="entry name" value="PLD-like_dom"/>
</dbReference>
<dbReference type="Gene3D" id="3.30.870.10">
    <property type="entry name" value="Endonuclease Chain A"/>
    <property type="match status" value="2"/>
</dbReference>
<dbReference type="PANTHER" id="PTHR18896:SF60">
    <property type="entry name" value="PHOSPHOLIPASE D"/>
    <property type="match status" value="1"/>
</dbReference>
<protein>
    <recommendedName>
        <fullName evidence="3">Phospholipase D</fullName>
    </recommendedName>
    <alternativeName>
        <fullName evidence="8">Choline phosphatase</fullName>
    </alternativeName>
</protein>
<evidence type="ECO:0000256" key="7">
    <source>
        <dbReference type="ARBA" id="ARBA00023098"/>
    </source>
</evidence>
<feature type="region of interest" description="Disordered" evidence="9">
    <location>
        <begin position="28"/>
        <end position="55"/>
    </location>
</feature>
<evidence type="ECO:0000256" key="9">
    <source>
        <dbReference type="SAM" id="MobiDB-lite"/>
    </source>
</evidence>
<evidence type="ECO:0000256" key="5">
    <source>
        <dbReference type="ARBA" id="ARBA00022737"/>
    </source>
</evidence>
<feature type="region of interest" description="Disordered" evidence="9">
    <location>
        <begin position="263"/>
        <end position="282"/>
    </location>
</feature>
<comment type="subcellular location">
    <subcellularLocation>
        <location evidence="2">Secreted</location>
    </subcellularLocation>
</comment>
<dbReference type="EMBL" id="BMKA01000001">
    <property type="protein sequence ID" value="GGA07153.1"/>
    <property type="molecule type" value="Genomic_DNA"/>
</dbReference>
<evidence type="ECO:0000256" key="6">
    <source>
        <dbReference type="ARBA" id="ARBA00022801"/>
    </source>
</evidence>